<dbReference type="OrthoDB" id="5241802at2759"/>
<gene>
    <name evidence="4" type="ORF">S7711_03387</name>
</gene>
<evidence type="ECO:0000256" key="1">
    <source>
        <dbReference type="ARBA" id="ARBA00022737"/>
    </source>
</evidence>
<keyword evidence="5" id="KW-1185">Reference proteome</keyword>
<dbReference type="HOGENOM" id="CLU_026317_0_0_1"/>
<dbReference type="GO" id="GO:0005634">
    <property type="term" value="C:nucleus"/>
    <property type="evidence" value="ECO:0007669"/>
    <property type="project" value="TreeGrafter"/>
</dbReference>
<dbReference type="PROSITE" id="PS50297">
    <property type="entry name" value="ANK_REP_REGION"/>
    <property type="match status" value="1"/>
</dbReference>
<feature type="repeat" description="ANK" evidence="3">
    <location>
        <begin position="248"/>
        <end position="282"/>
    </location>
</feature>
<dbReference type="AlphaFoldDB" id="A0A084AXY6"/>
<dbReference type="GO" id="GO:0000976">
    <property type="term" value="F:transcription cis-regulatory region binding"/>
    <property type="evidence" value="ECO:0007669"/>
    <property type="project" value="TreeGrafter"/>
</dbReference>
<dbReference type="SUPFAM" id="SSF48403">
    <property type="entry name" value="Ankyrin repeat"/>
    <property type="match status" value="1"/>
</dbReference>
<organism evidence="4 5">
    <name type="scientific">Stachybotrys chartarum (strain CBS 109288 / IBT 7711)</name>
    <name type="common">Toxic black mold</name>
    <name type="synonym">Stilbospora chartarum</name>
    <dbReference type="NCBI Taxonomy" id="1280523"/>
    <lineage>
        <taxon>Eukaryota</taxon>
        <taxon>Fungi</taxon>
        <taxon>Dikarya</taxon>
        <taxon>Ascomycota</taxon>
        <taxon>Pezizomycotina</taxon>
        <taxon>Sordariomycetes</taxon>
        <taxon>Hypocreomycetidae</taxon>
        <taxon>Hypocreales</taxon>
        <taxon>Stachybotryaceae</taxon>
        <taxon>Stachybotrys</taxon>
    </lineage>
</organism>
<name>A0A084AXY6_STACB</name>
<accession>A0A084AXY6</accession>
<dbReference type="GO" id="GO:0045944">
    <property type="term" value="P:positive regulation of transcription by RNA polymerase II"/>
    <property type="evidence" value="ECO:0007669"/>
    <property type="project" value="TreeGrafter"/>
</dbReference>
<sequence>MTHGLADMPIEVLLAICEDDLLDFQDLVHLSYCRVTHYAAERLLYEADLDPKKYRERTSRFWWSFKKNNCEKRAAAISWAVKHNYVPTLEKAMKHGGGIHIDAAIPPGRRFRNPFNDVAGAATLEWYSKPLYESAATGSDAAVLRLIELGVPVDSPVTYPQSPGTNETQYELTLLFAALAAGHSSTANLLLDHGANRFVARVVEQDNGSGTPAQPASALHVAVYTKMKTVISRLLKEGLDVDAEACRKKVTPLHMACRAPCPCLRTIQALLNRGADVNKADDEGITPLNRAAQGGINYSKMDLHDLVGEEEATSLAAVSALLAAGADVNGRRYPPLRFALVRRAPEIIRALLKAGADATVSPSEPNRLFEMSHLVLNNGRGFHNGATVENISLCANILLDAGAGIDYETVACFLHLEMFEFCEYLLHRMASRPNNGRLWKLYFTLRRTEEGHQKAVLFLIKHAPPPIVNGQLVCDAEAERSWMSLFCKVIRGPAMPDEAVVNMLCDAFSTPLATIRNHDLLHHLLRHGYYHHSKHFRLVKAIVGAGLPATHKDASGNTCLHQFFAAGVLRFRPYHPLENPCSVEDFDELLDFLCDNGLHITERNNPHPGVHTGRLALFEPHGRVDLLFGQPKICASFRKRVEALTPGRDKDELLHMLELREKQERLPDCVRQRQ</sequence>
<evidence type="ECO:0000256" key="3">
    <source>
        <dbReference type="PROSITE-ProRule" id="PRU00023"/>
    </source>
</evidence>
<evidence type="ECO:0000313" key="5">
    <source>
        <dbReference type="Proteomes" id="UP000028045"/>
    </source>
</evidence>
<evidence type="ECO:0000313" key="4">
    <source>
        <dbReference type="EMBL" id="KEY70165.1"/>
    </source>
</evidence>
<dbReference type="PANTHER" id="PTHR24193">
    <property type="entry name" value="ANKYRIN REPEAT PROTEIN"/>
    <property type="match status" value="1"/>
</dbReference>
<keyword evidence="2 3" id="KW-0040">ANK repeat</keyword>
<keyword evidence="1" id="KW-0677">Repeat</keyword>
<proteinExistence type="predicted"/>
<dbReference type="InterPro" id="IPR036770">
    <property type="entry name" value="Ankyrin_rpt-contain_sf"/>
</dbReference>
<dbReference type="PROSITE" id="PS50088">
    <property type="entry name" value="ANK_REPEAT"/>
    <property type="match status" value="1"/>
</dbReference>
<dbReference type="InterPro" id="IPR050663">
    <property type="entry name" value="Ankyrin-SOCS_Box"/>
</dbReference>
<dbReference type="Gene3D" id="1.25.40.20">
    <property type="entry name" value="Ankyrin repeat-containing domain"/>
    <property type="match status" value="3"/>
</dbReference>
<dbReference type="InterPro" id="IPR002110">
    <property type="entry name" value="Ankyrin_rpt"/>
</dbReference>
<evidence type="ECO:0000256" key="2">
    <source>
        <dbReference type="ARBA" id="ARBA00023043"/>
    </source>
</evidence>
<dbReference type="Proteomes" id="UP000028045">
    <property type="component" value="Unassembled WGS sequence"/>
</dbReference>
<dbReference type="Pfam" id="PF12796">
    <property type="entry name" value="Ank_2"/>
    <property type="match status" value="1"/>
</dbReference>
<dbReference type="EMBL" id="KL648458">
    <property type="protein sequence ID" value="KEY70165.1"/>
    <property type="molecule type" value="Genomic_DNA"/>
</dbReference>
<dbReference type="SMART" id="SM00248">
    <property type="entry name" value="ANK"/>
    <property type="match status" value="7"/>
</dbReference>
<protein>
    <submittedName>
        <fullName evidence="4">Uncharacterized protein</fullName>
    </submittedName>
</protein>
<dbReference type="PANTHER" id="PTHR24193:SF121">
    <property type="entry name" value="ADA2A-CONTAINING COMPLEX COMPONENT 3, ISOFORM D"/>
    <property type="match status" value="1"/>
</dbReference>
<reference evidence="4 5" key="1">
    <citation type="journal article" date="2014" name="BMC Genomics">
        <title>Comparative genome sequencing reveals chemotype-specific gene clusters in the toxigenic black mold Stachybotrys.</title>
        <authorList>
            <person name="Semeiks J."/>
            <person name="Borek D."/>
            <person name="Otwinowski Z."/>
            <person name="Grishin N.V."/>
        </authorList>
    </citation>
    <scope>NUCLEOTIDE SEQUENCE [LARGE SCALE GENOMIC DNA]</scope>
    <source>
        <strain evidence="5">CBS 109288 / IBT 7711</strain>
    </source>
</reference>